<keyword evidence="2" id="KW-1185">Reference proteome</keyword>
<name>A0ACC3BWA2_PYRYE</name>
<evidence type="ECO:0000313" key="2">
    <source>
        <dbReference type="Proteomes" id="UP000798662"/>
    </source>
</evidence>
<organism evidence="1 2">
    <name type="scientific">Pyropia yezoensis</name>
    <name type="common">Susabi-nori</name>
    <name type="synonym">Porphyra yezoensis</name>
    <dbReference type="NCBI Taxonomy" id="2788"/>
    <lineage>
        <taxon>Eukaryota</taxon>
        <taxon>Rhodophyta</taxon>
        <taxon>Bangiophyceae</taxon>
        <taxon>Bangiales</taxon>
        <taxon>Bangiaceae</taxon>
        <taxon>Pyropia</taxon>
    </lineage>
</organism>
<dbReference type="Proteomes" id="UP000798662">
    <property type="component" value="Chromosome 1"/>
</dbReference>
<evidence type="ECO:0000313" key="1">
    <source>
        <dbReference type="EMBL" id="KAK1862163.1"/>
    </source>
</evidence>
<protein>
    <submittedName>
        <fullName evidence="1">Uncharacterized protein</fullName>
    </submittedName>
</protein>
<sequence>MATGAPPPAAPPVHDADIVLIPGDSEDEAMGSGGDGAAAAAAAATGAGGTAAAAAWPPSPSAPPADLTAEEAASLALVRRLVAEELAAASSAVAAPPPAATPAARTAELAALYAQRAAYRRVPSVRELQLRLEAAWAAGYDAAGVASAAGGGGEGGVALGGDAWVGAVDVVALFRSLHLRAGVADFDAGRPPLRRGGGGGAGGASLARLLGRRAGDADAEVGTAAGKATATEMAEWAHAYFVRRCREEGGCAGCGGRPAAGAGLISPLYMQHQGHSRTVVGADRRRDGTVRLLVVDPSKPLPGGGGGSAGGVGGGWTAGSGRGRGGRGRGRGRASSAGVGAVVGAAVDLSTADARVAVGRLRLTAGERGLASPRYQLVWVEGAAARGGCVLEATELPRAKLIADSRQQGGWG</sequence>
<dbReference type="EMBL" id="CM020618">
    <property type="protein sequence ID" value="KAK1862163.1"/>
    <property type="molecule type" value="Genomic_DNA"/>
</dbReference>
<gene>
    <name evidence="1" type="ORF">I4F81_004738</name>
</gene>
<proteinExistence type="predicted"/>
<accession>A0ACC3BWA2</accession>
<comment type="caution">
    <text evidence="1">The sequence shown here is derived from an EMBL/GenBank/DDBJ whole genome shotgun (WGS) entry which is preliminary data.</text>
</comment>
<reference evidence="1" key="1">
    <citation type="submission" date="2019-11" db="EMBL/GenBank/DDBJ databases">
        <title>Nori genome reveals adaptations in red seaweeds to the harsh intertidal environment.</title>
        <authorList>
            <person name="Wang D."/>
            <person name="Mao Y."/>
        </authorList>
    </citation>
    <scope>NUCLEOTIDE SEQUENCE</scope>
    <source>
        <tissue evidence="1">Gametophyte</tissue>
    </source>
</reference>